<gene>
    <name evidence="8" type="ORF">GCM10011340_29830</name>
</gene>
<comment type="catalytic activity">
    <reaction evidence="1">
        <text>ATP + protein L-histidine = ADP + protein N-phospho-L-histidine.</text>
        <dbReference type="EC" id="2.7.13.3"/>
    </reaction>
</comment>
<dbReference type="Pfam" id="PF01590">
    <property type="entry name" value="GAF"/>
    <property type="match status" value="2"/>
</dbReference>
<evidence type="ECO:0000259" key="6">
    <source>
        <dbReference type="PROSITE" id="PS50112"/>
    </source>
</evidence>
<dbReference type="Proteomes" id="UP000658258">
    <property type="component" value="Unassembled WGS sequence"/>
</dbReference>
<dbReference type="PANTHER" id="PTHR43304">
    <property type="entry name" value="PHYTOCHROME-LIKE PROTEIN CPH1"/>
    <property type="match status" value="1"/>
</dbReference>
<dbReference type="InterPro" id="IPR036097">
    <property type="entry name" value="HisK_dim/P_sf"/>
</dbReference>
<evidence type="ECO:0000256" key="1">
    <source>
        <dbReference type="ARBA" id="ARBA00000085"/>
    </source>
</evidence>
<keyword evidence="4" id="KW-0808">Transferase</keyword>
<dbReference type="InterPro" id="IPR000014">
    <property type="entry name" value="PAS"/>
</dbReference>
<dbReference type="InterPro" id="IPR013655">
    <property type="entry name" value="PAS_fold_3"/>
</dbReference>
<evidence type="ECO:0000313" key="9">
    <source>
        <dbReference type="Proteomes" id="UP000658258"/>
    </source>
</evidence>
<feature type="domain" description="PAS" evidence="6">
    <location>
        <begin position="432"/>
        <end position="504"/>
    </location>
</feature>
<dbReference type="InterPro" id="IPR000700">
    <property type="entry name" value="PAS-assoc_C"/>
</dbReference>
<dbReference type="PROSITE" id="PS50113">
    <property type="entry name" value="PAC"/>
    <property type="match status" value="3"/>
</dbReference>
<evidence type="ECO:0000256" key="5">
    <source>
        <dbReference type="ARBA" id="ARBA00022777"/>
    </source>
</evidence>
<dbReference type="SUPFAM" id="SSF55785">
    <property type="entry name" value="PYP-like sensor domain (PAS domain)"/>
    <property type="match status" value="6"/>
</dbReference>
<keyword evidence="9" id="KW-1185">Reference proteome</keyword>
<dbReference type="InterPro" id="IPR001610">
    <property type="entry name" value="PAC"/>
</dbReference>
<feature type="domain" description="PAC" evidence="7">
    <location>
        <begin position="922"/>
        <end position="974"/>
    </location>
</feature>
<dbReference type="InterPro" id="IPR035965">
    <property type="entry name" value="PAS-like_dom_sf"/>
</dbReference>
<feature type="domain" description="PAS" evidence="6">
    <location>
        <begin position="740"/>
        <end position="794"/>
    </location>
</feature>
<dbReference type="CDD" id="cd00082">
    <property type="entry name" value="HisKA"/>
    <property type="match status" value="1"/>
</dbReference>
<feature type="domain" description="PAC" evidence="7">
    <location>
        <begin position="1049"/>
        <end position="1101"/>
    </location>
</feature>
<dbReference type="InterPro" id="IPR052162">
    <property type="entry name" value="Sensor_kinase/Photoreceptor"/>
</dbReference>
<dbReference type="EC" id="2.7.13.3" evidence="2"/>
<evidence type="ECO:0000256" key="4">
    <source>
        <dbReference type="ARBA" id="ARBA00022679"/>
    </source>
</evidence>
<evidence type="ECO:0000259" key="7">
    <source>
        <dbReference type="PROSITE" id="PS50113"/>
    </source>
</evidence>
<dbReference type="SMART" id="SM00086">
    <property type="entry name" value="PAC"/>
    <property type="match status" value="5"/>
</dbReference>
<keyword evidence="5" id="KW-0418">Kinase</keyword>
<dbReference type="SUPFAM" id="SSF47384">
    <property type="entry name" value="Homodimeric domain of signal transducing histidine kinase"/>
    <property type="match status" value="1"/>
</dbReference>
<dbReference type="CDD" id="cd00130">
    <property type="entry name" value="PAS"/>
    <property type="match status" value="5"/>
</dbReference>
<feature type="domain" description="PAS" evidence="6">
    <location>
        <begin position="307"/>
        <end position="377"/>
    </location>
</feature>
<evidence type="ECO:0000256" key="2">
    <source>
        <dbReference type="ARBA" id="ARBA00012438"/>
    </source>
</evidence>
<dbReference type="SUPFAM" id="SSF55781">
    <property type="entry name" value="GAF domain-like"/>
    <property type="match status" value="2"/>
</dbReference>
<keyword evidence="3" id="KW-0597">Phosphoprotein</keyword>
<dbReference type="Gene3D" id="2.10.70.100">
    <property type="match status" value="1"/>
</dbReference>
<feature type="domain" description="PAC" evidence="7">
    <location>
        <begin position="798"/>
        <end position="846"/>
    </location>
</feature>
<evidence type="ECO:0000256" key="3">
    <source>
        <dbReference type="ARBA" id="ARBA00022553"/>
    </source>
</evidence>
<protein>
    <recommendedName>
        <fullName evidence="2">histidine kinase</fullName>
        <ecNumber evidence="2">2.7.13.3</ecNumber>
    </recommendedName>
</protein>
<sequence length="1170" mass="134912">MNQIPNMEVVNDIKSFKQVIDLSPFPMWVYDLESLRFLYVNDSAIRLYGYSREEFLSMTLKDIRPKEDVQLLLKAIDRLKSKAEKAPQRVYRHKAKDGRILYVHIKGNTIDYDGRPGELVSVIDLTDDREKDNKLLQQQLFLTTISEVNSYLLSCETIDEALSGTFELVASVAEIDSICYFKISSNSKHGQVYAIWKDHEFVVENPEKAPTIPVALLEKTREKIVIKAFDEALEVFKEHLYTNPETTKSLYLAPVQKEDSTGGYICFDDYKKDRQWTSEEIKFFETVVSSVSQAVCNLQIKEELALSEKKFKSIVEKSNDLTAIMNRDGCYTYVSPTCEKKLGKPAKQLVGSYIYDLIDKSEVDYVRSKIEETLNEGSAQLRPFQVPTAYGHTILIEMQLTNMIDNPAVKGIVINAKDVTGQVSTEHELEIANERYRLASMTSRDHIYDWDLASNHVERTGQSLKALFGYEEADWNKEGFWFPNIHPEDVGYVYDSLKAVLEDQTKDRCILQYRFRGKNGNYYTIIDSGHIIRDKNGHAIRLVGTVRDISESILKQRIKDVLHTLIATFSQAEPLRDSLKSALRTIVEETRFDICEIWLKSHDEPKLNRVEFFLKESMGLLAYSEKSNVSSFAKGKGLPGKVWEKQEAIMWHSIDQPETEFVRADLVNDFKLKGALGVPIINNKEFLGVLVFLSSHDKGDFINLKETIAAMGQAIAPLLKQRLLEERNRQFQLISPDLHFSTNRDGLLKETNNTFLQVLGYSRESVSTMSIRDFIYSDDSQIIDQILLEPYKDQANPIGYEIRLTTKTGDLVWVLLNMGYSVADDLLLFVGKDITEQKQVQSHLKRTNQRLKNTQELALIGYWRKDINTSHFEWSEETYGIYGYSKESFTPTVDNLHVTFHPDELELMNEWLKNVIKAEDNIQLEHRIITADNQLRWVYQKVHVVKNSSGLTRYMEGTIQDITERKDFEQQLAVSNRRFQLAIHASNQIIWDYDPNSGAITRGGESNFYLEESEDFSKQNSWFERIHPDDKESSWKSFEQAMKGTDEVWQQEYRILDKNNQVSYVIDRCAILRDKTGKPIRVVGSVMDITESKLRMKKIEEQNKSLREIAWIQSHVVRAPLARLMGYVALLNENEVESLSFDEIKKVILDSAKELDQIIGEISNKTTELK</sequence>
<dbReference type="PROSITE" id="PS50112">
    <property type="entry name" value="PAS"/>
    <property type="match status" value="5"/>
</dbReference>
<dbReference type="Pfam" id="PF13426">
    <property type="entry name" value="PAS_9"/>
    <property type="match status" value="1"/>
</dbReference>
<dbReference type="Gene3D" id="3.30.450.20">
    <property type="entry name" value="PAS domain"/>
    <property type="match status" value="6"/>
</dbReference>
<dbReference type="InterPro" id="IPR003661">
    <property type="entry name" value="HisK_dim/P_dom"/>
</dbReference>
<comment type="caution">
    <text evidence="8">The sequence shown here is derived from an EMBL/GenBank/DDBJ whole genome shotgun (WGS) entry which is preliminary data.</text>
</comment>
<dbReference type="SMART" id="SM00091">
    <property type="entry name" value="PAS"/>
    <property type="match status" value="6"/>
</dbReference>
<accession>A0ABQ3I7P9</accession>
<dbReference type="NCBIfam" id="TIGR00229">
    <property type="entry name" value="sensory_box"/>
    <property type="match status" value="5"/>
</dbReference>
<dbReference type="InterPro" id="IPR013767">
    <property type="entry name" value="PAS_fold"/>
</dbReference>
<dbReference type="InterPro" id="IPR003018">
    <property type="entry name" value="GAF"/>
</dbReference>
<organism evidence="8 9">
    <name type="scientific">Roseivirga thermotolerans</name>
    <dbReference type="NCBI Taxonomy" id="1758176"/>
    <lineage>
        <taxon>Bacteria</taxon>
        <taxon>Pseudomonadati</taxon>
        <taxon>Bacteroidota</taxon>
        <taxon>Cytophagia</taxon>
        <taxon>Cytophagales</taxon>
        <taxon>Roseivirgaceae</taxon>
        <taxon>Roseivirga</taxon>
    </lineage>
</organism>
<dbReference type="Pfam" id="PF08447">
    <property type="entry name" value="PAS_3"/>
    <property type="match status" value="4"/>
</dbReference>
<name>A0ABQ3I7P9_9BACT</name>
<reference evidence="9" key="1">
    <citation type="journal article" date="2019" name="Int. J. Syst. Evol. Microbiol.">
        <title>The Global Catalogue of Microorganisms (GCM) 10K type strain sequencing project: providing services to taxonomists for standard genome sequencing and annotation.</title>
        <authorList>
            <consortium name="The Broad Institute Genomics Platform"/>
            <consortium name="The Broad Institute Genome Sequencing Center for Infectious Disease"/>
            <person name="Wu L."/>
            <person name="Ma J."/>
        </authorList>
    </citation>
    <scope>NUCLEOTIDE SEQUENCE [LARGE SCALE GENOMIC DNA]</scope>
    <source>
        <strain evidence="9">CGMCC 1.15111</strain>
    </source>
</reference>
<evidence type="ECO:0000313" key="8">
    <source>
        <dbReference type="EMBL" id="GHE71745.1"/>
    </source>
</evidence>
<dbReference type="Gene3D" id="3.30.450.40">
    <property type="match status" value="2"/>
</dbReference>
<feature type="domain" description="PAS" evidence="6">
    <location>
        <begin position="847"/>
        <end position="919"/>
    </location>
</feature>
<feature type="domain" description="PAS" evidence="6">
    <location>
        <begin position="12"/>
        <end position="83"/>
    </location>
</feature>
<dbReference type="Pfam" id="PF00989">
    <property type="entry name" value="PAS"/>
    <property type="match status" value="1"/>
</dbReference>
<dbReference type="SMART" id="SM00065">
    <property type="entry name" value="GAF"/>
    <property type="match status" value="2"/>
</dbReference>
<dbReference type="InterPro" id="IPR029016">
    <property type="entry name" value="GAF-like_dom_sf"/>
</dbReference>
<proteinExistence type="predicted"/>
<dbReference type="EMBL" id="BNAG01000004">
    <property type="protein sequence ID" value="GHE71745.1"/>
    <property type="molecule type" value="Genomic_DNA"/>
</dbReference>
<dbReference type="PANTHER" id="PTHR43304:SF1">
    <property type="entry name" value="PAC DOMAIN-CONTAINING PROTEIN"/>
    <property type="match status" value="1"/>
</dbReference>